<accession>A0ABP0TXQ9</accession>
<sequence>MHMWMVKIHGQIVCKLKLWHLGFEITLLPQVPTTITMTPMRKSLPPLAPVPQILDPYHAPFIMQGFVPPHNFQPPLCDGQMFLLGHGPYHGRYPGMYQFHPPPPKCNVQMNPNSEEFIPQYLRE</sequence>
<name>A0ABP0TXQ9_9BRYO</name>
<dbReference type="Proteomes" id="UP001497512">
    <property type="component" value="Chromosome 16"/>
</dbReference>
<protein>
    <submittedName>
        <fullName evidence="1">Uncharacterized protein</fullName>
    </submittedName>
</protein>
<organism evidence="1 2">
    <name type="scientific">Sphagnum troendelagicum</name>
    <dbReference type="NCBI Taxonomy" id="128251"/>
    <lineage>
        <taxon>Eukaryota</taxon>
        <taxon>Viridiplantae</taxon>
        <taxon>Streptophyta</taxon>
        <taxon>Embryophyta</taxon>
        <taxon>Bryophyta</taxon>
        <taxon>Sphagnophytina</taxon>
        <taxon>Sphagnopsida</taxon>
        <taxon>Sphagnales</taxon>
        <taxon>Sphagnaceae</taxon>
        <taxon>Sphagnum</taxon>
    </lineage>
</organism>
<keyword evidence="2" id="KW-1185">Reference proteome</keyword>
<proteinExistence type="predicted"/>
<evidence type="ECO:0000313" key="2">
    <source>
        <dbReference type="Proteomes" id="UP001497512"/>
    </source>
</evidence>
<evidence type="ECO:0000313" key="1">
    <source>
        <dbReference type="EMBL" id="CAK9207593.1"/>
    </source>
</evidence>
<dbReference type="EMBL" id="OZ019908">
    <property type="protein sequence ID" value="CAK9207593.1"/>
    <property type="molecule type" value="Genomic_DNA"/>
</dbReference>
<gene>
    <name evidence="1" type="ORF">CSSPTR1EN2_LOCUS8884</name>
</gene>
<reference evidence="1" key="1">
    <citation type="submission" date="2024-02" db="EMBL/GenBank/DDBJ databases">
        <authorList>
            <consortium name="ELIXIR-Norway"/>
            <consortium name="Elixir Norway"/>
        </authorList>
    </citation>
    <scope>NUCLEOTIDE SEQUENCE</scope>
</reference>